<dbReference type="EMBL" id="JBFOLK010000002">
    <property type="protein sequence ID" value="KAL2533287.1"/>
    <property type="molecule type" value="Genomic_DNA"/>
</dbReference>
<proteinExistence type="predicted"/>
<protein>
    <submittedName>
        <fullName evidence="2">Ethylene-responsive transcription factor RAP2-12</fullName>
    </submittedName>
</protein>
<dbReference type="AlphaFoldDB" id="A0ABD1V7R5"/>
<feature type="region of interest" description="Disordered" evidence="1">
    <location>
        <begin position="94"/>
        <end position="133"/>
    </location>
</feature>
<evidence type="ECO:0000313" key="2">
    <source>
        <dbReference type="EMBL" id="KAL2533287.1"/>
    </source>
</evidence>
<feature type="compositionally biased region" description="Polar residues" evidence="1">
    <location>
        <begin position="101"/>
        <end position="110"/>
    </location>
</feature>
<organism evidence="2 3">
    <name type="scientific">Abeliophyllum distichum</name>
    <dbReference type="NCBI Taxonomy" id="126358"/>
    <lineage>
        <taxon>Eukaryota</taxon>
        <taxon>Viridiplantae</taxon>
        <taxon>Streptophyta</taxon>
        <taxon>Embryophyta</taxon>
        <taxon>Tracheophyta</taxon>
        <taxon>Spermatophyta</taxon>
        <taxon>Magnoliopsida</taxon>
        <taxon>eudicotyledons</taxon>
        <taxon>Gunneridae</taxon>
        <taxon>Pentapetalae</taxon>
        <taxon>asterids</taxon>
        <taxon>lamiids</taxon>
        <taxon>Lamiales</taxon>
        <taxon>Oleaceae</taxon>
        <taxon>Forsythieae</taxon>
        <taxon>Abeliophyllum</taxon>
    </lineage>
</organism>
<evidence type="ECO:0000313" key="3">
    <source>
        <dbReference type="Proteomes" id="UP001604336"/>
    </source>
</evidence>
<evidence type="ECO:0000256" key="1">
    <source>
        <dbReference type="SAM" id="MobiDB-lite"/>
    </source>
</evidence>
<reference evidence="3" key="1">
    <citation type="submission" date="2024-07" db="EMBL/GenBank/DDBJ databases">
        <title>Two chromosome-level genome assemblies of Korean endemic species Abeliophyllum distichum and Forsythia ovata (Oleaceae).</title>
        <authorList>
            <person name="Jang H."/>
        </authorList>
    </citation>
    <scope>NUCLEOTIDE SEQUENCE [LARGE SCALE GENOMIC DNA]</scope>
</reference>
<gene>
    <name evidence="2" type="ORF">Adt_06638</name>
</gene>
<accession>A0ABD1V7R5</accession>
<dbReference type="Proteomes" id="UP001604336">
    <property type="component" value="Unassembled WGS sequence"/>
</dbReference>
<comment type="caution">
    <text evidence="2">The sequence shown here is derived from an EMBL/GenBank/DDBJ whole genome shotgun (WGS) entry which is preliminary data.</text>
</comment>
<name>A0ABD1V7R5_9LAMI</name>
<keyword evidence="3" id="KW-1185">Reference proteome</keyword>
<sequence>MASASSSKIVINISDLLTPNKSSRRLTADLPWRSGGGADLINGKKKVPGNYHSKPLRSKPVVDINDDFEVDFQEFKYYFDDEVEIYVKPFAFSTSKKKNSSLRGSKSIKSIESDEDVEKSSKRNRKNQYREIR</sequence>